<feature type="region of interest" description="Disordered" evidence="2">
    <location>
        <begin position="1003"/>
        <end position="1068"/>
    </location>
</feature>
<feature type="compositionally biased region" description="Basic and acidic residues" evidence="2">
    <location>
        <begin position="895"/>
        <end position="907"/>
    </location>
</feature>
<evidence type="ECO:0000256" key="1">
    <source>
        <dbReference type="SAM" id="Coils"/>
    </source>
</evidence>
<name>A0A0F7VET3_PENBI</name>
<feature type="compositionally biased region" description="Polar residues" evidence="2">
    <location>
        <begin position="96"/>
        <end position="107"/>
    </location>
</feature>
<keyword evidence="4" id="KW-1185">Reference proteome</keyword>
<feature type="compositionally biased region" description="Polar residues" evidence="2">
    <location>
        <begin position="1"/>
        <end position="12"/>
    </location>
</feature>
<feature type="compositionally biased region" description="Basic and acidic residues" evidence="2">
    <location>
        <begin position="950"/>
        <end position="961"/>
    </location>
</feature>
<reference evidence="4" key="1">
    <citation type="journal article" date="2015" name="Genome Announc.">
        <title>Draft genome sequence of the fungus Penicillium brasilianum MG11.</title>
        <authorList>
            <person name="Horn F."/>
            <person name="Linde J."/>
            <person name="Mattern D.J."/>
            <person name="Walther G."/>
            <person name="Guthke R."/>
            <person name="Brakhage A.A."/>
            <person name="Valiante V."/>
        </authorList>
    </citation>
    <scope>NUCLEOTIDE SEQUENCE [LARGE SCALE GENOMIC DNA]</scope>
    <source>
        <strain evidence="4">MG11</strain>
    </source>
</reference>
<feature type="region of interest" description="Disordered" evidence="2">
    <location>
        <begin position="1"/>
        <end position="152"/>
    </location>
</feature>
<feature type="compositionally biased region" description="Basic and acidic residues" evidence="2">
    <location>
        <begin position="1056"/>
        <end position="1068"/>
    </location>
</feature>
<feature type="region of interest" description="Disordered" evidence="2">
    <location>
        <begin position="894"/>
        <end position="965"/>
    </location>
</feature>
<dbReference type="AlphaFoldDB" id="A0A0F7VET3"/>
<feature type="coiled-coil region" evidence="1">
    <location>
        <begin position="271"/>
        <end position="393"/>
    </location>
</feature>
<proteinExistence type="predicted"/>
<organism evidence="3 4">
    <name type="scientific">Penicillium brasilianum</name>
    <dbReference type="NCBI Taxonomy" id="104259"/>
    <lineage>
        <taxon>Eukaryota</taxon>
        <taxon>Fungi</taxon>
        <taxon>Dikarya</taxon>
        <taxon>Ascomycota</taxon>
        <taxon>Pezizomycotina</taxon>
        <taxon>Eurotiomycetes</taxon>
        <taxon>Eurotiomycetidae</taxon>
        <taxon>Eurotiales</taxon>
        <taxon>Aspergillaceae</taxon>
        <taxon>Penicillium</taxon>
    </lineage>
</organism>
<feature type="compositionally biased region" description="Pro residues" evidence="2">
    <location>
        <begin position="16"/>
        <end position="29"/>
    </location>
</feature>
<feature type="coiled-coil region" evidence="1">
    <location>
        <begin position="633"/>
        <end position="688"/>
    </location>
</feature>
<feature type="compositionally biased region" description="Polar residues" evidence="2">
    <location>
        <begin position="131"/>
        <end position="152"/>
    </location>
</feature>
<sequence>MEQDLSNPSSEAVSPHFPPPKRTLPPPEGQPNRKKPVLMQRPQSSGINLTSFSFARPESQPKRFTLKPIPRLDPHGKHDREERSAVDSQDKEGPSKSITEPGQQSLEQYLAERTPCPQPKDHTEAAKISQKDSTPPSTEITSTDSPQNAQSAKGQVVINLELESDTALATRAIHNSRIRATASQATTSRSAQNQVRKASATQNTTLPRGTARSKDYLRVSKPCRENRKSALTRQQRSISSNKSGFHQFTEDSLFEMLIGRIRQREENEIVAANVQRQVEAQNLELKEENQDLHQQLDAGHMQLQKKDSEIKKHQARLEDWKVKIRKFKQVVDELGHDYDALKEDNERLMTTAASLEKEKSTLFQAIDDAKLQIAQAEGATDELRKENSEREQRIALLQLALTTAQDQEEGIKAELISERNRSATLESYIQNHALTQAKQLGLIRDDQAKLMQDLNTGLTSIASNAATFRTDILSEVKAALDQCGSSIQTLSEKCSNEKLEIQGFTAGTRDAVSQIENLAARLTGSVETSNRVNLGVAKTIEDSLHSIETHLGPNSTLSQQLSECDTSYGWLKDKLGAIGPTLANLGASSEAMLTSGSNLVRQFGDFGKILEEAQIPKGNPILDRELAEKFAENTQLQLGLQKLSSEVDRLEQLASEKDARIAHLQRSLSDANQKHKASEDRNQASEIEKIALKGEMELRDQRIRHELATEHGTSQTKMKAHYEQQLHALQAEKNEFEKDAEIVMAQLSGVQDALVEAKRLVDDQRTLRESMAQETVQQIQQLTQSCSEHMVRVGVQSLEIQRYQEAEAVACLERDTLQEQLRQAQEKIHELEQTFVLPAEEAEGPQGPPTNIVPFSALESRLSPMRATSPYGDPADFAMLFMSDELLLSTPHHKIKEDKESPNRQDEVVQDSQKAVDVPDPAKVFDIPRDMDPPPPRANMKRRAVNFAPPRKDSTGSKNKDAVVTGTPCTEIQGSAQAGKETEEQSAKVTKHINKRTYSRVHALGVEGQQEEPTVSTRAIEGVQRASPKGLVSASSAREPSGRINSRGRGKRRSRGDRYNARFTREGY</sequence>
<protein>
    <recommendedName>
        <fullName evidence="5">Rootletin</fullName>
    </recommendedName>
</protein>
<gene>
    <name evidence="3" type="ORF">PMG11_05096</name>
</gene>
<dbReference type="PANTHER" id="PTHR43941">
    <property type="entry name" value="STRUCTURAL MAINTENANCE OF CHROMOSOMES PROTEIN 2"/>
    <property type="match status" value="1"/>
</dbReference>
<dbReference type="Proteomes" id="UP000042958">
    <property type="component" value="Unassembled WGS sequence"/>
</dbReference>
<accession>A0A0F7VET3</accession>
<evidence type="ECO:0000313" key="4">
    <source>
        <dbReference type="Proteomes" id="UP000042958"/>
    </source>
</evidence>
<feature type="compositionally biased region" description="Polar residues" evidence="2">
    <location>
        <begin position="41"/>
        <end position="53"/>
    </location>
</feature>
<feature type="compositionally biased region" description="Basic residues" evidence="2">
    <location>
        <begin position="1046"/>
        <end position="1055"/>
    </location>
</feature>
<evidence type="ECO:0008006" key="5">
    <source>
        <dbReference type="Google" id="ProtNLM"/>
    </source>
</evidence>
<dbReference type="EMBL" id="CDHK01000004">
    <property type="protein sequence ID" value="CEO60469.1"/>
    <property type="molecule type" value="Genomic_DNA"/>
</dbReference>
<feature type="region of interest" description="Disordered" evidence="2">
    <location>
        <begin position="179"/>
        <end position="212"/>
    </location>
</feature>
<feature type="coiled-coil region" evidence="1">
    <location>
        <begin position="719"/>
        <end position="746"/>
    </location>
</feature>
<dbReference type="OrthoDB" id="4201669at2759"/>
<keyword evidence="1" id="KW-0175">Coiled coil</keyword>
<dbReference type="STRING" id="104259.A0A0F7VET3"/>
<feature type="compositionally biased region" description="Low complexity" evidence="2">
    <location>
        <begin position="179"/>
        <end position="194"/>
    </location>
</feature>
<evidence type="ECO:0000256" key="2">
    <source>
        <dbReference type="SAM" id="MobiDB-lite"/>
    </source>
</evidence>
<feature type="compositionally biased region" description="Basic and acidic residues" evidence="2">
    <location>
        <begin position="70"/>
        <end position="94"/>
    </location>
</feature>
<feature type="compositionally biased region" description="Polar residues" evidence="2">
    <location>
        <begin position="195"/>
        <end position="207"/>
    </location>
</feature>
<evidence type="ECO:0000313" key="3">
    <source>
        <dbReference type="EMBL" id="CEO60469.1"/>
    </source>
</evidence>